<evidence type="ECO:0000256" key="19">
    <source>
        <dbReference type="PIRSR" id="PIRSR603187-2"/>
    </source>
</evidence>
<dbReference type="EMBL" id="SLVJ01000005">
    <property type="protein sequence ID" value="TCM68354.1"/>
    <property type="molecule type" value="Genomic_DNA"/>
</dbReference>
<evidence type="ECO:0000256" key="4">
    <source>
        <dbReference type="ARBA" id="ARBA00011702"/>
    </source>
</evidence>
<keyword evidence="14 20" id="KW-0442">Lipid degradation</keyword>
<evidence type="ECO:0000256" key="7">
    <source>
        <dbReference type="ARBA" id="ARBA00021726"/>
    </source>
</evidence>
<evidence type="ECO:0000256" key="9">
    <source>
        <dbReference type="ARBA" id="ARBA00022692"/>
    </source>
</evidence>
<keyword evidence="17 20" id="KW-0998">Cell outer membrane</keyword>
<accession>A0A4R1XUZ8</accession>
<dbReference type="PANTHER" id="PTHR40457:SF1">
    <property type="entry name" value="PHOSPHOLIPASE A1"/>
    <property type="match status" value="1"/>
</dbReference>
<dbReference type="GO" id="GO:0016042">
    <property type="term" value="P:lipid catabolic process"/>
    <property type="evidence" value="ECO:0007669"/>
    <property type="project" value="UniProtKB-KW"/>
</dbReference>
<organism evidence="21 22">
    <name type="scientific">Acinetobacter calcoaceticus</name>
    <dbReference type="NCBI Taxonomy" id="471"/>
    <lineage>
        <taxon>Bacteria</taxon>
        <taxon>Pseudomonadati</taxon>
        <taxon>Pseudomonadota</taxon>
        <taxon>Gammaproteobacteria</taxon>
        <taxon>Moraxellales</taxon>
        <taxon>Moraxellaceae</taxon>
        <taxon>Acinetobacter</taxon>
        <taxon>Acinetobacter calcoaceticus/baumannii complex</taxon>
    </lineage>
</organism>
<keyword evidence="8" id="KW-1134">Transmembrane beta strand</keyword>
<feature type="signal peptide" evidence="20">
    <location>
        <begin position="1"/>
        <end position="29"/>
    </location>
</feature>
<evidence type="ECO:0000256" key="20">
    <source>
        <dbReference type="RuleBase" id="RU366027"/>
    </source>
</evidence>
<dbReference type="Proteomes" id="UP000294963">
    <property type="component" value="Unassembled WGS sequence"/>
</dbReference>
<dbReference type="Pfam" id="PF02253">
    <property type="entry name" value="PLA1"/>
    <property type="match status" value="1"/>
</dbReference>
<name>A0A4R1XUZ8_ACICA</name>
<evidence type="ECO:0000256" key="12">
    <source>
        <dbReference type="ARBA" id="ARBA00022801"/>
    </source>
</evidence>
<evidence type="ECO:0000256" key="17">
    <source>
        <dbReference type="ARBA" id="ARBA00023237"/>
    </source>
</evidence>
<comment type="function">
    <text evidence="20">Hydrolysis of phosphatidylcholine with phospholipase A2 (EC 3.1.1.4) and phospholipase A1 (EC 3.1.1.32) activities.</text>
</comment>
<comment type="cofactor">
    <cofactor evidence="20">
        <name>Ca(2+)</name>
        <dbReference type="ChEBI" id="CHEBI:29108"/>
    </cofactor>
    <text evidence="20">Binds 1 Ca(2+) ion per monomer. In the dimeric form the Ca(2+) is bound by different amino acids with binding of each Ca(2+) shared with ligands coming from each monomer. The Ca(2+) ion may have a role in catalysis.</text>
</comment>
<evidence type="ECO:0000256" key="13">
    <source>
        <dbReference type="ARBA" id="ARBA00022837"/>
    </source>
</evidence>
<feature type="binding site" description="in dimeric form" evidence="19">
    <location>
        <position position="216"/>
    </location>
    <ligand>
        <name>Ca(2+)</name>
        <dbReference type="ChEBI" id="CHEBI:29108"/>
        <label>1</label>
    </ligand>
</feature>
<keyword evidence="12 20" id="KW-0378">Hydrolase</keyword>
<keyword evidence="9" id="KW-0812">Transmembrane</keyword>
<dbReference type="GO" id="GO:0005509">
    <property type="term" value="F:calcium ion binding"/>
    <property type="evidence" value="ECO:0007669"/>
    <property type="project" value="TreeGrafter"/>
</dbReference>
<dbReference type="EC" id="3.1.1.4" evidence="6 20"/>
<feature type="active site" description="Proton acceptor" evidence="18">
    <location>
        <position position="252"/>
    </location>
</feature>
<evidence type="ECO:0000256" key="2">
    <source>
        <dbReference type="ARBA" id="ARBA00001604"/>
    </source>
</evidence>
<evidence type="ECO:0000256" key="14">
    <source>
        <dbReference type="ARBA" id="ARBA00022963"/>
    </source>
</evidence>
<evidence type="ECO:0000256" key="16">
    <source>
        <dbReference type="ARBA" id="ARBA00023136"/>
    </source>
</evidence>
<gene>
    <name evidence="21" type="ORF">EC844_10557</name>
</gene>
<dbReference type="GO" id="GO:0008970">
    <property type="term" value="F:phospholipase A1 activity"/>
    <property type="evidence" value="ECO:0007669"/>
    <property type="project" value="UniProtKB-EC"/>
</dbReference>
<comment type="subunit">
    <text evidence="4 20">Homodimer; dimerization is reversible, and the dimeric form is the active one.</text>
</comment>
<dbReference type="SUPFAM" id="SSF56931">
    <property type="entry name" value="Outer membrane phospholipase A (OMPLA)"/>
    <property type="match status" value="1"/>
</dbReference>
<comment type="subcellular location">
    <subcellularLocation>
        <location evidence="20">Cell outer membrane</location>
        <topology evidence="20">Multi-pass membrane protein</topology>
    </subcellularLocation>
    <text evidence="20">One of the very few enzymes located there.</text>
</comment>
<feature type="binding site" description="in dimeric form" evidence="19">
    <location>
        <position position="262"/>
    </location>
    <ligand>
        <name>Ca(2+)</name>
        <dbReference type="ChEBI" id="CHEBI:29108"/>
        <label>1</label>
    </ligand>
</feature>
<dbReference type="CDD" id="cd00541">
    <property type="entry name" value="OMPLA"/>
    <property type="match status" value="1"/>
</dbReference>
<reference evidence="21 22" key="1">
    <citation type="submission" date="2019-03" db="EMBL/GenBank/DDBJ databases">
        <title>Genomic analyses of the natural microbiome of Caenorhabditis elegans.</title>
        <authorList>
            <person name="Samuel B."/>
        </authorList>
    </citation>
    <scope>NUCLEOTIDE SEQUENCE [LARGE SCALE GENOMIC DNA]</scope>
    <source>
        <strain evidence="21 22">JUb89</strain>
    </source>
</reference>
<evidence type="ECO:0000256" key="6">
    <source>
        <dbReference type="ARBA" id="ARBA00013278"/>
    </source>
</evidence>
<comment type="catalytic activity">
    <reaction evidence="1 20">
        <text>a 1,2-diacyl-sn-glycero-3-phosphocholine + H2O = a 2-acyl-sn-glycero-3-phosphocholine + a fatty acid + H(+)</text>
        <dbReference type="Rhea" id="RHEA:18689"/>
        <dbReference type="ChEBI" id="CHEBI:15377"/>
        <dbReference type="ChEBI" id="CHEBI:15378"/>
        <dbReference type="ChEBI" id="CHEBI:28868"/>
        <dbReference type="ChEBI" id="CHEBI:57643"/>
        <dbReference type="ChEBI" id="CHEBI:57875"/>
        <dbReference type="EC" id="3.1.1.32"/>
    </reaction>
</comment>
<evidence type="ECO:0000256" key="1">
    <source>
        <dbReference type="ARBA" id="ARBA00000111"/>
    </source>
</evidence>
<keyword evidence="16" id="KW-0472">Membrane</keyword>
<dbReference type="GO" id="GO:0009279">
    <property type="term" value="C:cell outer membrane"/>
    <property type="evidence" value="ECO:0007669"/>
    <property type="project" value="UniProtKB-SubCell"/>
</dbReference>
<evidence type="ECO:0000256" key="10">
    <source>
        <dbReference type="ARBA" id="ARBA00022723"/>
    </source>
</evidence>
<comment type="similarity">
    <text evidence="3 20">Belongs to the phospholipase A1 family.</text>
</comment>
<keyword evidence="13 19" id="KW-0106">Calcium</keyword>
<feature type="active site" description="Nucleophile" evidence="18">
    <location>
        <position position="254"/>
    </location>
</feature>
<dbReference type="InterPro" id="IPR036541">
    <property type="entry name" value="PLipase_A1_sf"/>
</dbReference>
<keyword evidence="15 20" id="KW-0443">Lipid metabolism</keyword>
<feature type="binding site" description="in dimeric form" evidence="19">
    <location>
        <position position="257"/>
    </location>
    <ligand>
        <name>Ca(2+)</name>
        <dbReference type="ChEBI" id="CHEBI:29108"/>
        <label>1</label>
    </ligand>
</feature>
<comment type="catalytic activity">
    <reaction evidence="2 20">
        <text>a 1,2-diacyl-sn-glycero-3-phosphocholine + H2O = a 1-acyl-sn-glycero-3-phosphocholine + a fatty acid + H(+)</text>
        <dbReference type="Rhea" id="RHEA:15801"/>
        <dbReference type="ChEBI" id="CHEBI:15377"/>
        <dbReference type="ChEBI" id="CHEBI:15378"/>
        <dbReference type="ChEBI" id="CHEBI:28868"/>
        <dbReference type="ChEBI" id="CHEBI:57643"/>
        <dbReference type="ChEBI" id="CHEBI:58168"/>
        <dbReference type="EC" id="3.1.1.4"/>
    </reaction>
</comment>
<comment type="caution">
    <text evidence="21">The sequence shown here is derived from an EMBL/GenBank/DDBJ whole genome shotgun (WGS) entry which is preliminary data.</text>
</comment>
<dbReference type="PANTHER" id="PTHR40457">
    <property type="entry name" value="PHOSPHOLIPASE A1"/>
    <property type="match status" value="1"/>
</dbReference>
<feature type="chain" id="PRO_5021039335" description="Phospholipase A1" evidence="20">
    <location>
        <begin position="30"/>
        <end position="385"/>
    </location>
</feature>
<dbReference type="PRINTS" id="PR01486">
    <property type="entry name" value="PHPHLIPASEA1"/>
</dbReference>
<evidence type="ECO:0000256" key="15">
    <source>
        <dbReference type="ARBA" id="ARBA00023098"/>
    </source>
</evidence>
<evidence type="ECO:0000256" key="11">
    <source>
        <dbReference type="ARBA" id="ARBA00022729"/>
    </source>
</evidence>
<dbReference type="EC" id="3.1.1.32" evidence="5 20"/>
<evidence type="ECO:0000256" key="18">
    <source>
        <dbReference type="PIRSR" id="PIRSR603187-1"/>
    </source>
</evidence>
<protein>
    <recommendedName>
        <fullName evidence="7 20">Phospholipase A1</fullName>
        <ecNumber evidence="5 20">3.1.1.32</ecNumber>
        <ecNumber evidence="6 20">3.1.1.4</ecNumber>
    </recommendedName>
    <alternativeName>
        <fullName evidence="20">Phosphatidylcholine 1-acylhydrolase</fullName>
    </alternativeName>
</protein>
<proteinExistence type="inferred from homology"/>
<evidence type="ECO:0000256" key="3">
    <source>
        <dbReference type="ARBA" id="ARBA00010525"/>
    </source>
</evidence>
<dbReference type="OrthoDB" id="188433at2"/>
<evidence type="ECO:0000256" key="8">
    <source>
        <dbReference type="ARBA" id="ARBA00022452"/>
    </source>
</evidence>
<evidence type="ECO:0000313" key="21">
    <source>
        <dbReference type="EMBL" id="TCM68354.1"/>
    </source>
</evidence>
<dbReference type="AlphaFoldDB" id="A0A4R1XUZ8"/>
<evidence type="ECO:0000313" key="22">
    <source>
        <dbReference type="Proteomes" id="UP000294963"/>
    </source>
</evidence>
<evidence type="ECO:0000256" key="5">
    <source>
        <dbReference type="ARBA" id="ARBA00013179"/>
    </source>
</evidence>
<keyword evidence="11 20" id="KW-0732">Signal</keyword>
<keyword evidence="10 19" id="KW-0479">Metal-binding</keyword>
<dbReference type="GO" id="GO:0004623">
    <property type="term" value="F:phospholipase A2 activity"/>
    <property type="evidence" value="ECO:0007669"/>
    <property type="project" value="UniProtKB-EC"/>
</dbReference>
<dbReference type="Gene3D" id="2.40.230.10">
    <property type="entry name" value="Phospholipase A1"/>
    <property type="match status" value="1"/>
</dbReference>
<keyword evidence="22" id="KW-1185">Reference proteome</keyword>
<sequence length="385" mass="43690">MSCNAFERTTLNLSVFSILSFGGASIALAAETASMNPSSAQACAALESNADRLDCYDTLFKVREEQREVLVSERQAAKTIEVPLKTEPQGIKATITEKIDSLFAVEGPRFDPNTSLLDKRWELGEGSKLGTWNIRSHQPVYLLPVFWTSDKNSMPSSPNPDNTVSLNDKQILKSTESKFQISLKTKAVENLFGDNGDVWLGYTQSSRWQVYNAHESRPFRETNYEPEASLMFRTNYEVLGLNGRLLGVTFNHQSNGRSDPLSRSWNRVMFNIGFEKDNFAVMLRPWYRIDEDAKDDNNPDIKDYMGRGDLTAFYRKDDHEFALMLRHSLKGGDRSNGAVQFDWSFPITGKLRGHFQLFDGYGESLIDYNHRATYAGLGISLMNWY</sequence>
<dbReference type="InterPro" id="IPR003187">
    <property type="entry name" value="PLipase_A1"/>
</dbReference>